<gene>
    <name evidence="2" type="ORF">BWK73_32680</name>
</gene>
<dbReference type="NCBIfam" id="TIGR00305">
    <property type="entry name" value="putative toxin-antitoxin system toxin component, PIN family"/>
    <property type="match status" value="1"/>
</dbReference>
<dbReference type="InterPro" id="IPR002716">
    <property type="entry name" value="PIN_dom"/>
</dbReference>
<organism evidence="2 3">
    <name type="scientific">Thiothrix lacustris</name>
    <dbReference type="NCBI Taxonomy" id="525917"/>
    <lineage>
        <taxon>Bacteria</taxon>
        <taxon>Pseudomonadati</taxon>
        <taxon>Pseudomonadota</taxon>
        <taxon>Gammaproteobacteria</taxon>
        <taxon>Thiotrichales</taxon>
        <taxon>Thiotrichaceae</taxon>
        <taxon>Thiothrix</taxon>
    </lineage>
</organism>
<evidence type="ECO:0000259" key="1">
    <source>
        <dbReference type="Pfam" id="PF13470"/>
    </source>
</evidence>
<name>A0A1Y1QHC1_9GAMM</name>
<sequence>MDNIIIDTNVLLAALRSRKGASYKLLTLVRSKKFRLHLSVPLFVEYESVCKREQHALDAETVDDILNYLALVANKHDIFYLWRPILKDPKDDHVLELAVKSNSQFIVTFNKRDFVGAESFGIRIASPLEYLQHLGEIK</sequence>
<dbReference type="InterPro" id="IPR002850">
    <property type="entry name" value="PIN_toxin-like"/>
</dbReference>
<dbReference type="Gene3D" id="3.40.50.1010">
    <property type="entry name" value="5'-nuclease"/>
    <property type="match status" value="1"/>
</dbReference>
<reference evidence="2 3" key="1">
    <citation type="submission" date="2017-01" db="EMBL/GenBank/DDBJ databases">
        <title>Novel large sulfur bacteria in the metagenomes of groundwater-fed chemosynthetic microbial mats in the Lake Huron basin.</title>
        <authorList>
            <person name="Sharrar A.M."/>
            <person name="Flood B.E."/>
            <person name="Bailey J.V."/>
            <person name="Jones D.S."/>
            <person name="Biddanda B."/>
            <person name="Ruberg S.A."/>
            <person name="Marcus D.N."/>
            <person name="Dick G.J."/>
        </authorList>
    </citation>
    <scope>NUCLEOTIDE SEQUENCE [LARGE SCALE GENOMIC DNA]</scope>
    <source>
        <strain evidence="2">A8</strain>
    </source>
</reference>
<feature type="domain" description="PIN" evidence="1">
    <location>
        <begin position="4"/>
        <end position="112"/>
    </location>
</feature>
<dbReference type="PANTHER" id="PTHR34610:SF3">
    <property type="entry name" value="SSL7007 PROTEIN"/>
    <property type="match status" value="1"/>
</dbReference>
<dbReference type="Pfam" id="PF13470">
    <property type="entry name" value="PIN_3"/>
    <property type="match status" value="1"/>
</dbReference>
<dbReference type="EMBL" id="MTEJ01000274">
    <property type="protein sequence ID" value="OQX05771.1"/>
    <property type="molecule type" value="Genomic_DNA"/>
</dbReference>
<dbReference type="AlphaFoldDB" id="A0A1Y1QHC1"/>
<dbReference type="SUPFAM" id="SSF88723">
    <property type="entry name" value="PIN domain-like"/>
    <property type="match status" value="1"/>
</dbReference>
<comment type="caution">
    <text evidence="2">The sequence shown here is derived from an EMBL/GenBank/DDBJ whole genome shotgun (WGS) entry which is preliminary data.</text>
</comment>
<dbReference type="PANTHER" id="PTHR34610">
    <property type="entry name" value="SSL7007 PROTEIN"/>
    <property type="match status" value="1"/>
</dbReference>
<dbReference type="Proteomes" id="UP000192491">
    <property type="component" value="Unassembled WGS sequence"/>
</dbReference>
<accession>A0A1Y1QHC1</accession>
<proteinExistence type="predicted"/>
<protein>
    <submittedName>
        <fullName evidence="2">Putative toxin-antitoxin system toxin component, PIN family</fullName>
    </submittedName>
</protein>
<dbReference type="InterPro" id="IPR029060">
    <property type="entry name" value="PIN-like_dom_sf"/>
</dbReference>
<evidence type="ECO:0000313" key="3">
    <source>
        <dbReference type="Proteomes" id="UP000192491"/>
    </source>
</evidence>
<evidence type="ECO:0000313" key="2">
    <source>
        <dbReference type="EMBL" id="OQX05771.1"/>
    </source>
</evidence>